<dbReference type="PANTHER" id="PTHR11228">
    <property type="entry name" value="RADICAL SAM DOMAIN PROTEIN"/>
    <property type="match status" value="1"/>
</dbReference>
<comment type="caution">
    <text evidence="12">The sequence shown here is derived from an EMBL/GenBank/DDBJ whole genome shotgun (WGS) entry which is preliminary data.</text>
</comment>
<organism evidence="12 13">
    <name type="scientific">Candidatus Auribacter fodinae</name>
    <dbReference type="NCBI Taxonomy" id="2093366"/>
    <lineage>
        <taxon>Bacteria</taxon>
        <taxon>Pseudomonadati</taxon>
        <taxon>Candidatus Auribacterota</taxon>
        <taxon>Candidatus Auribacteria</taxon>
        <taxon>Candidatus Auribacterales</taxon>
        <taxon>Candidatus Auribacteraceae</taxon>
        <taxon>Candidatus Auribacter</taxon>
    </lineage>
</organism>
<keyword evidence="6" id="KW-0411">Iron-sulfur</keyword>
<dbReference type="Proteomes" id="UP000266426">
    <property type="component" value="Unassembled WGS sequence"/>
</dbReference>
<dbReference type="InterPro" id="IPR006638">
    <property type="entry name" value="Elp3/MiaA/NifB-like_rSAM"/>
</dbReference>
<dbReference type="SFLD" id="SFLDG01067">
    <property type="entry name" value="SPASM/twitch_domain_containing"/>
    <property type="match status" value="1"/>
</dbReference>
<evidence type="ECO:0000313" key="12">
    <source>
        <dbReference type="EMBL" id="RJP61831.1"/>
    </source>
</evidence>
<dbReference type="SFLD" id="SFLDG01385">
    <property type="entry name" value="heme_carboxy_lyase_like"/>
    <property type="match status" value="1"/>
</dbReference>
<dbReference type="GO" id="GO:0006783">
    <property type="term" value="P:heme biosynthetic process"/>
    <property type="evidence" value="ECO:0007669"/>
    <property type="project" value="TreeGrafter"/>
</dbReference>
<feature type="domain" description="Radical SAM core" evidence="11">
    <location>
        <begin position="33"/>
        <end position="243"/>
    </location>
</feature>
<dbReference type="InterPro" id="IPR007197">
    <property type="entry name" value="rSAM"/>
</dbReference>
<keyword evidence="2" id="KW-0004">4Fe-4S</keyword>
<dbReference type="PIRSF" id="PIRSF037420">
    <property type="entry name" value="PQQ_syn_pqqE"/>
    <property type="match status" value="1"/>
</dbReference>
<dbReference type="EMBL" id="QZJZ01000008">
    <property type="protein sequence ID" value="RJP61831.1"/>
    <property type="molecule type" value="Genomic_DNA"/>
</dbReference>
<dbReference type="Gene3D" id="3.20.20.70">
    <property type="entry name" value="Aldolase class I"/>
    <property type="match status" value="1"/>
</dbReference>
<proteinExistence type="inferred from homology"/>
<dbReference type="InterPro" id="IPR034480">
    <property type="entry name" value="Heme_synthase-like"/>
</dbReference>
<dbReference type="FunFam" id="3.20.20.70:FF:000188">
    <property type="entry name" value="Mycofactocin radical SAM maturase MftC"/>
    <property type="match status" value="1"/>
</dbReference>
<dbReference type="InterPro" id="IPR017200">
    <property type="entry name" value="PqqE-like"/>
</dbReference>
<keyword evidence="5" id="KW-0408">Iron</keyword>
<dbReference type="InterPro" id="IPR013785">
    <property type="entry name" value="Aldolase_TIM"/>
</dbReference>
<keyword evidence="3" id="KW-0949">S-adenosyl-L-methionine</keyword>
<keyword evidence="7" id="KW-0456">Lyase</keyword>
<dbReference type="SFLD" id="SFLDS00029">
    <property type="entry name" value="Radical_SAM"/>
    <property type="match status" value="1"/>
</dbReference>
<evidence type="ECO:0000256" key="3">
    <source>
        <dbReference type="ARBA" id="ARBA00022691"/>
    </source>
</evidence>
<evidence type="ECO:0000256" key="2">
    <source>
        <dbReference type="ARBA" id="ARBA00022485"/>
    </source>
</evidence>
<evidence type="ECO:0000256" key="6">
    <source>
        <dbReference type="ARBA" id="ARBA00023014"/>
    </source>
</evidence>
<gene>
    <name evidence="12" type="ORF">C4541_01110</name>
</gene>
<evidence type="ECO:0000256" key="7">
    <source>
        <dbReference type="ARBA" id="ARBA00023239"/>
    </source>
</evidence>
<evidence type="ECO:0000256" key="4">
    <source>
        <dbReference type="ARBA" id="ARBA00022723"/>
    </source>
</evidence>
<reference evidence="12 13" key="1">
    <citation type="journal article" date="2017" name="ISME J.">
        <title>Energy and carbon metabolisms in a deep terrestrial subsurface fluid microbial community.</title>
        <authorList>
            <person name="Momper L."/>
            <person name="Jungbluth S.P."/>
            <person name="Lee M.D."/>
            <person name="Amend J.P."/>
        </authorList>
    </citation>
    <scope>NUCLEOTIDE SEQUENCE [LARGE SCALE GENOMIC DNA]</scope>
    <source>
        <strain evidence="12">SURF_26</strain>
    </source>
</reference>
<keyword evidence="4" id="KW-0479">Metal-binding</keyword>
<dbReference type="InterPro" id="IPR023885">
    <property type="entry name" value="4Fe4S-binding_SPASM_dom"/>
</dbReference>
<dbReference type="PANTHER" id="PTHR11228:SF7">
    <property type="entry name" value="PQQA PEPTIDE CYCLASE"/>
    <property type="match status" value="1"/>
</dbReference>
<dbReference type="PROSITE" id="PS51918">
    <property type="entry name" value="RADICAL_SAM"/>
    <property type="match status" value="1"/>
</dbReference>
<evidence type="ECO:0000259" key="11">
    <source>
        <dbReference type="PROSITE" id="PS51918"/>
    </source>
</evidence>
<dbReference type="GO" id="GO:0046872">
    <property type="term" value="F:metal ion binding"/>
    <property type="evidence" value="ECO:0007669"/>
    <property type="project" value="UniProtKB-KW"/>
</dbReference>
<dbReference type="AlphaFoldDB" id="A0A3A4R9D8"/>
<evidence type="ECO:0000256" key="10">
    <source>
        <dbReference type="ARBA" id="ARBA00073867"/>
    </source>
</evidence>
<dbReference type="CDD" id="cd21123">
    <property type="entry name" value="SPASM_MftC-like"/>
    <property type="match status" value="1"/>
</dbReference>
<comment type="similarity">
    <text evidence="8">Belongs to the radical SAM superfamily.</text>
</comment>
<dbReference type="InterPro" id="IPR050377">
    <property type="entry name" value="Radical_SAM_PqqE_MftC-like"/>
</dbReference>
<dbReference type="Pfam" id="PF04055">
    <property type="entry name" value="Radical_SAM"/>
    <property type="match status" value="1"/>
</dbReference>
<accession>A0A3A4R9D8</accession>
<evidence type="ECO:0000256" key="1">
    <source>
        <dbReference type="ARBA" id="ARBA00001966"/>
    </source>
</evidence>
<evidence type="ECO:0000256" key="8">
    <source>
        <dbReference type="ARBA" id="ARBA00023462"/>
    </source>
</evidence>
<dbReference type="NCBIfam" id="TIGR04085">
    <property type="entry name" value="rSAM_more_4Fe4S"/>
    <property type="match status" value="1"/>
</dbReference>
<comment type="cofactor">
    <cofactor evidence="1">
        <name>[4Fe-4S] cluster</name>
        <dbReference type="ChEBI" id="CHEBI:49883"/>
    </cofactor>
</comment>
<name>A0A3A4R9D8_9BACT</name>
<dbReference type="GO" id="GO:0051539">
    <property type="term" value="F:4 iron, 4 sulfur cluster binding"/>
    <property type="evidence" value="ECO:0007669"/>
    <property type="project" value="UniProtKB-KW"/>
</dbReference>
<evidence type="ECO:0000256" key="9">
    <source>
        <dbReference type="ARBA" id="ARBA00056787"/>
    </source>
</evidence>
<dbReference type="GO" id="GO:0003824">
    <property type="term" value="F:catalytic activity"/>
    <property type="evidence" value="ECO:0007669"/>
    <property type="project" value="InterPro"/>
</dbReference>
<evidence type="ECO:0000256" key="5">
    <source>
        <dbReference type="ARBA" id="ARBA00023004"/>
    </source>
</evidence>
<dbReference type="CDD" id="cd01335">
    <property type="entry name" value="Radical_SAM"/>
    <property type="match status" value="1"/>
</dbReference>
<evidence type="ECO:0000313" key="13">
    <source>
        <dbReference type="Proteomes" id="UP000266426"/>
    </source>
</evidence>
<dbReference type="SFLD" id="SFLDG01386">
    <property type="entry name" value="main_SPASM_domain-containing"/>
    <property type="match status" value="1"/>
</dbReference>
<dbReference type="SUPFAM" id="SSF102114">
    <property type="entry name" value="Radical SAM enzymes"/>
    <property type="match status" value="1"/>
</dbReference>
<dbReference type="InterPro" id="IPR058240">
    <property type="entry name" value="rSAM_sf"/>
</dbReference>
<sequence>MIDITRLLLSVSSQMEELRYGDKGHPIKERDPEKQRPIVVWNLTRSCNLRCLHCYTRSDEKTHHCEVSTEQGRALIKSLAEFGVPVLLFSGGEPLMRKDLLDLASYAVSLGIRTVLSTNGTMIDKEKAQALKDTGFSYVGVSLDGLKNTHDHFRQSEGAFEKALKGIRNCLDVGLKVGLRFTITKGNAADVLPIFDILKKEGIPRVCFYHLAYAGRGTELMEEDLAPGDTRDLIETIIDQTSKMHEQGFPIQVLTVANHTDGPFLYLKMKRKNNEQAQRVMDLLTINGGNRTGVGIASVGWDGTVYPDQFWRTQPLGNVLDKPFGEIWTDMSHPLLGKLKYKKKYITGRCSLCKFLDICGGNLRVRAESATGDLWASDPACYLSDEEIGVF</sequence>
<protein>
    <recommendedName>
        <fullName evidence="10">Pre-heme d1 synthase</fullName>
    </recommendedName>
</protein>
<comment type="function">
    <text evidence="9">Involved in heme d1 biosynthesis. Radical SAM enzyme that catalyzes the removal of two propionate side chains from the intermediate 12,18-didecarboxysiroheme (DDSH) and may introduce the keto functions on rings A and B, yielding the heme d1 precursor dihydro-heme d1.</text>
</comment>
<dbReference type="SMART" id="SM00729">
    <property type="entry name" value="Elp3"/>
    <property type="match status" value="1"/>
</dbReference>